<dbReference type="InterPro" id="IPR000825">
    <property type="entry name" value="SUF_FeS_clus_asmbl_SufBD_core"/>
</dbReference>
<evidence type="ECO:0000259" key="3">
    <source>
        <dbReference type="Pfam" id="PF19295"/>
    </source>
</evidence>
<name>A0A0K9PEK8_ZOSMR</name>
<dbReference type="GO" id="GO:0016226">
    <property type="term" value="P:iron-sulfur cluster assembly"/>
    <property type="evidence" value="ECO:0000318"/>
    <property type="project" value="GO_Central"/>
</dbReference>
<comment type="caution">
    <text evidence="4">The sequence shown here is derived from an EMBL/GenBank/DDBJ whole genome shotgun (WGS) entry which is preliminary data.</text>
</comment>
<dbReference type="InterPro" id="IPR010231">
    <property type="entry name" value="SUF_FeS_clus_asmbl_SufB"/>
</dbReference>
<dbReference type="InterPro" id="IPR055346">
    <property type="entry name" value="Fe-S_cluster_assembly_SufBD"/>
</dbReference>
<dbReference type="STRING" id="29655.A0A0K9PEK8"/>
<evidence type="ECO:0000313" key="4">
    <source>
        <dbReference type="EMBL" id="KMZ67396.1"/>
    </source>
</evidence>
<feature type="domain" description="SUF system FeS cluster assembly SufBD core" evidence="2">
    <location>
        <begin position="269"/>
        <end position="511"/>
    </location>
</feature>
<dbReference type="InterPro" id="IPR037284">
    <property type="entry name" value="SUF_FeS_clus_asmbl_SufBD_sf"/>
</dbReference>
<feature type="domain" description="SUF system FeS cluster assembly SufBD N-terminal" evidence="3">
    <location>
        <begin position="195"/>
        <end position="260"/>
    </location>
</feature>
<dbReference type="PANTHER" id="PTHR30508:SF1">
    <property type="entry name" value="UPF0051 PROTEIN ABCI8, CHLOROPLASTIC-RELATED"/>
    <property type="match status" value="1"/>
</dbReference>
<sequence>MASASFLPNSTASFSNPTTSNNIRQGFGIRFPLLSLPFSTRRGAFRVRSEAIQTPPTPDKTSQDDPIQKLLKRDYKWGFISDFESTSIPKGLSEDTVRLISARKGEPDWMLQFRLDAFRRFLKMREPEWSDNRYPPIDFQSICFYSEPKKKPKLGSLDEVDPEILKAFDKLGISLNEQKRLSNVAIDAVMDSVSIATTHREALAKEGVVFCSISEAVKEYPDLVRKYLGKVVPPGDNYYAALNSAVFSDGSFCYIPKDTVSPMEISTYFRINDSETGQFERTLIIAEERSFVSYLEGCTAPSYDKNQLHAAVVELYCAQGAEIKYSTVQNWYAGNEEGKGGIYNFVTKRGLCDGDRSKISWTQVETGSAITWKYPSVVLKGNDTIGEFYSVALTKDYQQADTGTKMIHVGKNSKSRIVSKGISAGKSRNCYRGLVQVGPSAENSRNFSQCDSMLIGDTAAANTYPYIQVKNPSARVEHEASTSKIGEDQLFYFQQRGIDHEKAVAAMIGGFCRDVFDKLPLEFASEVNALMNLKLEGSVG</sequence>
<organism evidence="4 5">
    <name type="scientific">Zostera marina</name>
    <name type="common">Eelgrass</name>
    <dbReference type="NCBI Taxonomy" id="29655"/>
    <lineage>
        <taxon>Eukaryota</taxon>
        <taxon>Viridiplantae</taxon>
        <taxon>Streptophyta</taxon>
        <taxon>Embryophyta</taxon>
        <taxon>Tracheophyta</taxon>
        <taxon>Spermatophyta</taxon>
        <taxon>Magnoliopsida</taxon>
        <taxon>Liliopsida</taxon>
        <taxon>Zosteraceae</taxon>
        <taxon>Zostera</taxon>
    </lineage>
</organism>
<evidence type="ECO:0000259" key="2">
    <source>
        <dbReference type="Pfam" id="PF01458"/>
    </source>
</evidence>
<evidence type="ECO:0000313" key="5">
    <source>
        <dbReference type="Proteomes" id="UP000036987"/>
    </source>
</evidence>
<dbReference type="NCBIfam" id="TIGR01980">
    <property type="entry name" value="sufB"/>
    <property type="match status" value="1"/>
</dbReference>
<evidence type="ECO:0000256" key="1">
    <source>
        <dbReference type="ARBA" id="ARBA00043967"/>
    </source>
</evidence>
<dbReference type="SUPFAM" id="SSF101960">
    <property type="entry name" value="Stabilizer of iron transporter SufD"/>
    <property type="match status" value="1"/>
</dbReference>
<dbReference type="PANTHER" id="PTHR30508">
    <property type="entry name" value="FES CLUSTER ASSEMBLY PROTEIN SUF"/>
    <property type="match status" value="1"/>
</dbReference>
<reference evidence="5" key="1">
    <citation type="journal article" date="2016" name="Nature">
        <title>The genome of the seagrass Zostera marina reveals angiosperm adaptation to the sea.</title>
        <authorList>
            <person name="Olsen J.L."/>
            <person name="Rouze P."/>
            <person name="Verhelst B."/>
            <person name="Lin Y.-C."/>
            <person name="Bayer T."/>
            <person name="Collen J."/>
            <person name="Dattolo E."/>
            <person name="De Paoli E."/>
            <person name="Dittami S."/>
            <person name="Maumus F."/>
            <person name="Michel G."/>
            <person name="Kersting A."/>
            <person name="Lauritano C."/>
            <person name="Lohaus R."/>
            <person name="Toepel M."/>
            <person name="Tonon T."/>
            <person name="Vanneste K."/>
            <person name="Amirebrahimi M."/>
            <person name="Brakel J."/>
            <person name="Bostroem C."/>
            <person name="Chovatia M."/>
            <person name="Grimwood J."/>
            <person name="Jenkins J.W."/>
            <person name="Jueterbock A."/>
            <person name="Mraz A."/>
            <person name="Stam W.T."/>
            <person name="Tice H."/>
            <person name="Bornberg-Bauer E."/>
            <person name="Green P.J."/>
            <person name="Pearson G.A."/>
            <person name="Procaccini G."/>
            <person name="Duarte C.M."/>
            <person name="Schmutz J."/>
            <person name="Reusch T.B.H."/>
            <person name="Van de Peer Y."/>
        </authorList>
    </citation>
    <scope>NUCLEOTIDE SEQUENCE [LARGE SCALE GENOMIC DNA]</scope>
    <source>
        <strain evidence="5">cv. Finnish</strain>
    </source>
</reference>
<dbReference type="OrthoDB" id="446132at2759"/>
<dbReference type="Pfam" id="PF19295">
    <property type="entry name" value="SufBD_N"/>
    <property type="match status" value="1"/>
</dbReference>
<comment type="similarity">
    <text evidence="1">Belongs to the iron-sulfur cluster assembly SufBD family.</text>
</comment>
<dbReference type="GO" id="GO:1990229">
    <property type="term" value="C:iron-sulfur cluster assembly complex"/>
    <property type="evidence" value="ECO:0000318"/>
    <property type="project" value="GO_Central"/>
</dbReference>
<dbReference type="OMA" id="YYSAPKQ"/>
<accession>A0A0K9PEK8</accession>
<gene>
    <name evidence="4" type="ORF">ZOSMA_26G01470</name>
</gene>
<dbReference type="Pfam" id="PF01458">
    <property type="entry name" value="SUFBD_core"/>
    <property type="match status" value="1"/>
</dbReference>
<keyword evidence="5" id="KW-1185">Reference proteome</keyword>
<dbReference type="AlphaFoldDB" id="A0A0K9PEK8"/>
<dbReference type="Proteomes" id="UP000036987">
    <property type="component" value="Unassembled WGS sequence"/>
</dbReference>
<dbReference type="EMBL" id="LFYR01000915">
    <property type="protein sequence ID" value="KMZ67396.1"/>
    <property type="molecule type" value="Genomic_DNA"/>
</dbReference>
<dbReference type="InterPro" id="IPR045595">
    <property type="entry name" value="SufBD_N"/>
</dbReference>
<proteinExistence type="inferred from homology"/>
<dbReference type="NCBIfam" id="NF008773">
    <property type="entry name" value="PRK11814.1"/>
    <property type="match status" value="1"/>
</dbReference>
<protein>
    <submittedName>
        <fullName evidence="4">FeS assembly protein SufB</fullName>
    </submittedName>
</protein>